<sequence>MHWLEDPHDPQQAPSPSASPHVSHCVSPPLDIPSSSTARHIAGGSQGSEQGLSLHSSHYAHSHPPTSDAPPSHSTYMTAPSQSCSPSSKFMSFPAPSGQTSSPIANFSATTDRSSSTLLASLKPNKSPATAPISTKRTKMATYNARALPSMAVLPNVDTTSQDSAQQGAFKVGPLCYRKCRLLSFGHDEPGADAGSQHNGAMLRSELALS</sequence>
<comment type="caution">
    <text evidence="2">The sequence shown here is derived from an EMBL/GenBank/DDBJ whole genome shotgun (WGS) entry which is preliminary data.</text>
</comment>
<organism evidence="2 3">
    <name type="scientific">Gymnopilus dilepis</name>
    <dbReference type="NCBI Taxonomy" id="231916"/>
    <lineage>
        <taxon>Eukaryota</taxon>
        <taxon>Fungi</taxon>
        <taxon>Dikarya</taxon>
        <taxon>Basidiomycota</taxon>
        <taxon>Agaricomycotina</taxon>
        <taxon>Agaricomycetes</taxon>
        <taxon>Agaricomycetidae</taxon>
        <taxon>Agaricales</taxon>
        <taxon>Agaricineae</taxon>
        <taxon>Hymenogastraceae</taxon>
        <taxon>Gymnopilus</taxon>
    </lineage>
</organism>
<proteinExistence type="predicted"/>
<feature type="region of interest" description="Disordered" evidence="1">
    <location>
        <begin position="1"/>
        <end position="102"/>
    </location>
</feature>
<name>A0A409Y9L2_9AGAR</name>
<dbReference type="Proteomes" id="UP000284706">
    <property type="component" value="Unassembled WGS sequence"/>
</dbReference>
<feature type="compositionally biased region" description="Polar residues" evidence="1">
    <location>
        <begin position="72"/>
        <end position="90"/>
    </location>
</feature>
<evidence type="ECO:0000313" key="2">
    <source>
        <dbReference type="EMBL" id="PPQ99796.1"/>
    </source>
</evidence>
<gene>
    <name evidence="2" type="ORF">CVT26_009173</name>
</gene>
<accession>A0A409Y9L2</accession>
<feature type="compositionally biased region" description="Low complexity" evidence="1">
    <location>
        <begin position="47"/>
        <end position="63"/>
    </location>
</feature>
<protein>
    <submittedName>
        <fullName evidence="2">Uncharacterized protein</fullName>
    </submittedName>
</protein>
<evidence type="ECO:0000256" key="1">
    <source>
        <dbReference type="SAM" id="MobiDB-lite"/>
    </source>
</evidence>
<evidence type="ECO:0000313" key="3">
    <source>
        <dbReference type="Proteomes" id="UP000284706"/>
    </source>
</evidence>
<feature type="compositionally biased region" description="Low complexity" evidence="1">
    <location>
        <begin position="10"/>
        <end position="29"/>
    </location>
</feature>
<dbReference type="InParanoid" id="A0A409Y9L2"/>
<dbReference type="AlphaFoldDB" id="A0A409Y9L2"/>
<dbReference type="EMBL" id="NHYE01001046">
    <property type="protein sequence ID" value="PPQ99796.1"/>
    <property type="molecule type" value="Genomic_DNA"/>
</dbReference>
<reference evidence="2 3" key="1">
    <citation type="journal article" date="2018" name="Evol. Lett.">
        <title>Horizontal gene cluster transfer increased hallucinogenic mushroom diversity.</title>
        <authorList>
            <person name="Reynolds H.T."/>
            <person name="Vijayakumar V."/>
            <person name="Gluck-Thaler E."/>
            <person name="Korotkin H.B."/>
            <person name="Matheny P.B."/>
            <person name="Slot J.C."/>
        </authorList>
    </citation>
    <scope>NUCLEOTIDE SEQUENCE [LARGE SCALE GENOMIC DNA]</scope>
    <source>
        <strain evidence="2 3">SRW20</strain>
    </source>
</reference>
<keyword evidence="3" id="KW-1185">Reference proteome</keyword>